<organism evidence="2 3">
    <name type="scientific">Monodon monoceros</name>
    <name type="common">Narwhal</name>
    <name type="synonym">Ceratodon monodon</name>
    <dbReference type="NCBI Taxonomy" id="40151"/>
    <lineage>
        <taxon>Eukaryota</taxon>
        <taxon>Metazoa</taxon>
        <taxon>Chordata</taxon>
        <taxon>Craniata</taxon>
        <taxon>Vertebrata</taxon>
        <taxon>Euteleostomi</taxon>
        <taxon>Mammalia</taxon>
        <taxon>Eutheria</taxon>
        <taxon>Laurasiatheria</taxon>
        <taxon>Artiodactyla</taxon>
        <taxon>Whippomorpha</taxon>
        <taxon>Cetacea</taxon>
        <taxon>Odontoceti</taxon>
        <taxon>Monodontidae</taxon>
        <taxon>Monodon</taxon>
    </lineage>
</organism>
<dbReference type="EMBL" id="RWIC01000990">
    <property type="protein sequence ID" value="TKC38447.1"/>
    <property type="molecule type" value="Genomic_DNA"/>
</dbReference>
<name>A0A4U1EQN8_MONMO</name>
<feature type="compositionally biased region" description="Basic and acidic residues" evidence="1">
    <location>
        <begin position="41"/>
        <end position="51"/>
    </location>
</feature>
<gene>
    <name evidence="2" type="ORF">EI555_002549</name>
</gene>
<comment type="caution">
    <text evidence="2">The sequence shown here is derived from an EMBL/GenBank/DDBJ whole genome shotgun (WGS) entry which is preliminary data.</text>
</comment>
<feature type="region of interest" description="Disordered" evidence="1">
    <location>
        <begin position="18"/>
        <end position="126"/>
    </location>
</feature>
<dbReference type="AlphaFoldDB" id="A0A4U1EQN8"/>
<sequence length="126" mass="13810">TAAAVRVNIQVLLEAADRLERREREAEHARAVTPEEAAGEAGHREDTDGQHRLHRLLGASNSDGEERNVDAESTDCLTGDLAWSRSSASDSDERGSMQRLGSEEGYSSSSIKRRKLQDGHKTRLGL</sequence>
<evidence type="ECO:0000313" key="3">
    <source>
        <dbReference type="Proteomes" id="UP000308365"/>
    </source>
</evidence>
<evidence type="ECO:0000256" key="1">
    <source>
        <dbReference type="SAM" id="MobiDB-lite"/>
    </source>
</evidence>
<accession>A0A4U1EQN8</accession>
<proteinExistence type="predicted"/>
<feature type="compositionally biased region" description="Basic and acidic residues" evidence="1">
    <location>
        <begin position="116"/>
        <end position="126"/>
    </location>
</feature>
<reference evidence="3" key="1">
    <citation type="journal article" date="2019" name="IScience">
        <title>Narwhal Genome Reveals Long-Term Low Genetic Diversity despite Current Large Abundance Size.</title>
        <authorList>
            <person name="Westbury M.V."/>
            <person name="Petersen B."/>
            <person name="Garde E."/>
            <person name="Heide-Jorgensen M.P."/>
            <person name="Lorenzen E.D."/>
        </authorList>
    </citation>
    <scope>NUCLEOTIDE SEQUENCE [LARGE SCALE GENOMIC DNA]</scope>
</reference>
<feature type="compositionally biased region" description="Basic and acidic residues" evidence="1">
    <location>
        <begin position="18"/>
        <end position="30"/>
    </location>
</feature>
<feature type="non-terminal residue" evidence="2">
    <location>
        <position position="1"/>
    </location>
</feature>
<dbReference type="Proteomes" id="UP000308365">
    <property type="component" value="Unassembled WGS sequence"/>
</dbReference>
<evidence type="ECO:0000313" key="2">
    <source>
        <dbReference type="EMBL" id="TKC38447.1"/>
    </source>
</evidence>
<protein>
    <submittedName>
        <fullName evidence="2">Uncharacterized protein</fullName>
    </submittedName>
</protein>